<reference evidence="2 3" key="1">
    <citation type="submission" date="2019-08" db="EMBL/GenBank/DDBJ databases">
        <title>The genome of the soybean aphid Biotype 1, its phylome, world population structure and adaptation to the North American continent.</title>
        <authorList>
            <person name="Giordano R."/>
            <person name="Donthu R.K."/>
            <person name="Hernandez A.G."/>
            <person name="Wright C.L."/>
            <person name="Zimin A.V."/>
        </authorList>
    </citation>
    <scope>NUCLEOTIDE SEQUENCE [LARGE SCALE GENOMIC DNA]</scope>
    <source>
        <tissue evidence="2">Whole aphids</tissue>
    </source>
</reference>
<dbReference type="AlphaFoldDB" id="A0A6G0T4B0"/>
<protein>
    <submittedName>
        <fullName evidence="2">Uncharacterized protein</fullName>
    </submittedName>
</protein>
<evidence type="ECO:0000313" key="2">
    <source>
        <dbReference type="EMBL" id="KAE9525637.1"/>
    </source>
</evidence>
<dbReference type="OrthoDB" id="10374905at2759"/>
<feature type="compositionally biased region" description="Basic and acidic residues" evidence="1">
    <location>
        <begin position="92"/>
        <end position="106"/>
    </location>
</feature>
<accession>A0A6G0T4B0</accession>
<keyword evidence="3" id="KW-1185">Reference proteome</keyword>
<gene>
    <name evidence="2" type="ORF">AGLY_014164</name>
</gene>
<comment type="caution">
    <text evidence="2">The sequence shown here is derived from an EMBL/GenBank/DDBJ whole genome shotgun (WGS) entry which is preliminary data.</text>
</comment>
<feature type="region of interest" description="Disordered" evidence="1">
    <location>
        <begin position="88"/>
        <end position="168"/>
    </location>
</feature>
<evidence type="ECO:0000313" key="3">
    <source>
        <dbReference type="Proteomes" id="UP000475862"/>
    </source>
</evidence>
<name>A0A6G0T4B0_APHGL</name>
<evidence type="ECO:0000256" key="1">
    <source>
        <dbReference type="SAM" id="MobiDB-lite"/>
    </source>
</evidence>
<dbReference type="EMBL" id="VYZN01000059">
    <property type="protein sequence ID" value="KAE9525637.1"/>
    <property type="molecule type" value="Genomic_DNA"/>
</dbReference>
<organism evidence="2 3">
    <name type="scientific">Aphis glycines</name>
    <name type="common">Soybean aphid</name>
    <dbReference type="NCBI Taxonomy" id="307491"/>
    <lineage>
        <taxon>Eukaryota</taxon>
        <taxon>Metazoa</taxon>
        <taxon>Ecdysozoa</taxon>
        <taxon>Arthropoda</taxon>
        <taxon>Hexapoda</taxon>
        <taxon>Insecta</taxon>
        <taxon>Pterygota</taxon>
        <taxon>Neoptera</taxon>
        <taxon>Paraneoptera</taxon>
        <taxon>Hemiptera</taxon>
        <taxon>Sternorrhyncha</taxon>
        <taxon>Aphidomorpha</taxon>
        <taxon>Aphidoidea</taxon>
        <taxon>Aphididae</taxon>
        <taxon>Aphidini</taxon>
        <taxon>Aphis</taxon>
        <taxon>Aphis</taxon>
    </lineage>
</organism>
<sequence length="193" mass="20576">MANRARDSAGKRTFHARALTRSADFVTATVAADAFATTTHHVDRLPDSRASSVPFLLPPPLDLPKPFVAYSKVLNGLQTDFKVRSSATAANRAEDMDKRGEQKKTSEAVANRAVDECGSPPAEKSGALDHSSSTAIADKKVEKRGTTGDGGPEVNDENVNDSDMPLDEVDGVMLSEGKSKIFRLEGAVYSIGK</sequence>
<proteinExistence type="predicted"/>
<feature type="compositionally biased region" description="Acidic residues" evidence="1">
    <location>
        <begin position="154"/>
        <end position="168"/>
    </location>
</feature>
<feature type="compositionally biased region" description="Basic and acidic residues" evidence="1">
    <location>
        <begin position="137"/>
        <end position="146"/>
    </location>
</feature>
<dbReference type="Proteomes" id="UP000475862">
    <property type="component" value="Unassembled WGS sequence"/>
</dbReference>